<reference evidence="6 7" key="1">
    <citation type="submission" date="2016-10" db="EMBL/GenBank/DDBJ databases">
        <authorList>
            <person name="de Groot N.N."/>
        </authorList>
    </citation>
    <scope>NUCLEOTIDE SEQUENCE [LARGE SCALE GENOMIC DNA]</scope>
    <source>
        <strain evidence="6 7">DSM 22007</strain>
    </source>
</reference>
<dbReference type="GO" id="GO:0003677">
    <property type="term" value="F:DNA binding"/>
    <property type="evidence" value="ECO:0007669"/>
    <property type="project" value="UniProtKB-KW"/>
</dbReference>
<dbReference type="InterPro" id="IPR013762">
    <property type="entry name" value="Integrase-like_cat_sf"/>
</dbReference>
<evidence type="ECO:0000313" key="6">
    <source>
        <dbReference type="EMBL" id="SEQ29925.1"/>
    </source>
</evidence>
<evidence type="ECO:0000259" key="5">
    <source>
        <dbReference type="Pfam" id="PF20172"/>
    </source>
</evidence>
<dbReference type="Gene3D" id="1.10.443.10">
    <property type="entry name" value="Intergrase catalytic core"/>
    <property type="match status" value="1"/>
</dbReference>
<dbReference type="GO" id="GO:0006310">
    <property type="term" value="P:DNA recombination"/>
    <property type="evidence" value="ECO:0007669"/>
    <property type="project" value="UniProtKB-KW"/>
</dbReference>
<dbReference type="PANTHER" id="PTHR30349">
    <property type="entry name" value="PHAGE INTEGRASE-RELATED"/>
    <property type="match status" value="1"/>
</dbReference>
<dbReference type="InterPro" id="IPR046668">
    <property type="entry name" value="DUF6538"/>
</dbReference>
<accession>A0A1H9EW95</accession>
<dbReference type="InterPro" id="IPR010998">
    <property type="entry name" value="Integrase_recombinase_N"/>
</dbReference>
<dbReference type="Pfam" id="PF20172">
    <property type="entry name" value="DUF6538"/>
    <property type="match status" value="1"/>
</dbReference>
<feature type="domain" description="DUF6538" evidence="5">
    <location>
        <begin position="10"/>
        <end position="60"/>
    </location>
</feature>
<dbReference type="RefSeq" id="WP_139246411.1">
    <property type="nucleotide sequence ID" value="NZ_FOEP01000005.1"/>
</dbReference>
<evidence type="ECO:0000256" key="1">
    <source>
        <dbReference type="ARBA" id="ARBA00008857"/>
    </source>
</evidence>
<dbReference type="Gene3D" id="1.10.150.130">
    <property type="match status" value="1"/>
</dbReference>
<gene>
    <name evidence="6" type="ORF">SAMN04488092_105195</name>
</gene>
<dbReference type="SUPFAM" id="SSF56349">
    <property type="entry name" value="DNA breaking-rejoining enzymes"/>
    <property type="match status" value="1"/>
</dbReference>
<dbReference type="InterPro" id="IPR050090">
    <property type="entry name" value="Tyrosine_recombinase_XerCD"/>
</dbReference>
<dbReference type="CDD" id="cd01184">
    <property type="entry name" value="INT_C_like_1"/>
    <property type="match status" value="1"/>
</dbReference>
<dbReference type="AlphaFoldDB" id="A0A1H9EW95"/>
<evidence type="ECO:0000256" key="4">
    <source>
        <dbReference type="ARBA" id="ARBA00023172"/>
    </source>
</evidence>
<name>A0A1H9EW95_9RHOB</name>
<dbReference type="PANTHER" id="PTHR30349:SF41">
    <property type="entry name" value="INTEGRASE_RECOMBINASE PROTEIN MJ0367-RELATED"/>
    <property type="match status" value="1"/>
</dbReference>
<keyword evidence="2" id="KW-0229">DNA integration</keyword>
<keyword evidence="3" id="KW-0238">DNA-binding</keyword>
<comment type="similarity">
    <text evidence="1">Belongs to the 'phage' integrase family.</text>
</comment>
<protein>
    <recommendedName>
        <fullName evidence="5">DUF6538 domain-containing protein</fullName>
    </recommendedName>
</protein>
<evidence type="ECO:0000256" key="2">
    <source>
        <dbReference type="ARBA" id="ARBA00022908"/>
    </source>
</evidence>
<keyword evidence="4" id="KW-0233">DNA recombination</keyword>
<evidence type="ECO:0000256" key="3">
    <source>
        <dbReference type="ARBA" id="ARBA00023125"/>
    </source>
</evidence>
<dbReference type="EMBL" id="FOEP01000005">
    <property type="protein sequence ID" value="SEQ29925.1"/>
    <property type="molecule type" value="Genomic_DNA"/>
</dbReference>
<organism evidence="6 7">
    <name type="scientific">Thalassovita taeanensis</name>
    <dbReference type="NCBI Taxonomy" id="657014"/>
    <lineage>
        <taxon>Bacteria</taxon>
        <taxon>Pseudomonadati</taxon>
        <taxon>Pseudomonadota</taxon>
        <taxon>Alphaproteobacteria</taxon>
        <taxon>Rhodobacterales</taxon>
        <taxon>Roseobacteraceae</taxon>
        <taxon>Thalassovita</taxon>
    </lineage>
</organism>
<dbReference type="Proteomes" id="UP000198634">
    <property type="component" value="Unassembled WGS sequence"/>
</dbReference>
<proteinExistence type="inferred from homology"/>
<sequence>MGLAKVAGTQTRGDRYFLNLRIPPALQAHFGKTHLRGALKTADPRVAEREVMLRKAEFHQLEKEQARRADVNALIEELPDDQRLAFQGAGGTLEGLLSAYERSRVALAFASVGDDYEDDRPRERLEVALERAQDQAALDVLTADAVREGKALRNLGEPVEIPGGDVTGLRELVNAYFEEKQTPELSKRTYEHAVRRFIELHGDVPLHDLTKAHLREFATALKKLTPSRKDGLHKLTFAENIKVAAAKGLPLMTGDARAKAVNHLKYLTSWAPSQGYLEDDPFAGFKIGKTKEKFSVRKRVRSPFSGEHIQEILAYVKANRHPETIDHWAPLLAAYQGARREEIAQMRLCDVIELDGEWVMRITDEGEDGKVKNRSSLRNLPIHPAVVEAGFLKFVQSRASARQCAPDDYLFREEKRKGTGRLRDLTLDADERVSGKYGKRFAGDLKVLGIKRPELVFHSFRHSWEDAAGQADIPNAHRRALAGRAALRGDNQEGYGDGPAIRQGREALAKVDPLTLVSGVGIKGDR</sequence>
<dbReference type="OrthoDB" id="7222937at2"/>
<dbReference type="STRING" id="657014.SAMN04488092_105195"/>
<dbReference type="InterPro" id="IPR011010">
    <property type="entry name" value="DNA_brk_join_enz"/>
</dbReference>
<dbReference type="GO" id="GO:0015074">
    <property type="term" value="P:DNA integration"/>
    <property type="evidence" value="ECO:0007669"/>
    <property type="project" value="UniProtKB-KW"/>
</dbReference>
<evidence type="ECO:0000313" key="7">
    <source>
        <dbReference type="Proteomes" id="UP000198634"/>
    </source>
</evidence>
<keyword evidence="7" id="KW-1185">Reference proteome</keyword>